<dbReference type="EMBL" id="LYVF01000193">
    <property type="protein sequence ID" value="OAT79539.1"/>
    <property type="molecule type" value="Genomic_DNA"/>
</dbReference>
<evidence type="ECO:0000313" key="3">
    <source>
        <dbReference type="Proteomes" id="UP000078532"/>
    </source>
</evidence>
<gene>
    <name evidence="2" type="ORF">A6M21_15705</name>
</gene>
<comment type="caution">
    <text evidence="2">The sequence shown here is derived from an EMBL/GenBank/DDBJ whole genome shotgun (WGS) entry which is preliminary data.</text>
</comment>
<dbReference type="Proteomes" id="UP000078532">
    <property type="component" value="Unassembled WGS sequence"/>
</dbReference>
<dbReference type="SUPFAM" id="SSF53146">
    <property type="entry name" value="Nitrogenase accessory factor-like"/>
    <property type="match status" value="1"/>
</dbReference>
<dbReference type="InterPro" id="IPR036105">
    <property type="entry name" value="DiNase_FeMo-co_biosyn_sf"/>
</dbReference>
<dbReference type="OrthoDB" id="280278at2"/>
<keyword evidence="3" id="KW-1185">Reference proteome</keyword>
<dbReference type="AlphaFoldDB" id="A0A1B7LB35"/>
<reference evidence="2 3" key="1">
    <citation type="submission" date="2016-04" db="EMBL/GenBank/DDBJ databases">
        <authorList>
            <person name="Evans L.H."/>
            <person name="Alamgir A."/>
            <person name="Owens N."/>
            <person name="Weber N.D."/>
            <person name="Virtaneva K."/>
            <person name="Barbian K."/>
            <person name="Babar A."/>
            <person name="Rosenke K."/>
        </authorList>
    </citation>
    <scope>NUCLEOTIDE SEQUENCE [LARGE SCALE GENOMIC DNA]</scope>
    <source>
        <strain evidence="2 3">LMa1</strain>
    </source>
</reference>
<accession>A0A1B7LB35</accession>
<name>A0A1B7LB35_9FIRM</name>
<dbReference type="Pfam" id="PF02579">
    <property type="entry name" value="Nitro_FeMo-Co"/>
    <property type="match status" value="1"/>
</dbReference>
<dbReference type="InterPro" id="IPR003731">
    <property type="entry name" value="Di-Nase_FeMo-co_biosynth"/>
</dbReference>
<dbReference type="Gene3D" id="3.30.420.130">
    <property type="entry name" value="Dinitrogenase iron-molybdenum cofactor biosynthesis domain"/>
    <property type="match status" value="1"/>
</dbReference>
<evidence type="ECO:0000259" key="1">
    <source>
        <dbReference type="Pfam" id="PF02579"/>
    </source>
</evidence>
<protein>
    <recommendedName>
        <fullName evidence="1">Dinitrogenase iron-molybdenum cofactor biosynthesis domain-containing protein</fullName>
    </recommendedName>
</protein>
<feature type="domain" description="Dinitrogenase iron-molybdenum cofactor biosynthesis" evidence="1">
    <location>
        <begin position="9"/>
        <end position="97"/>
    </location>
</feature>
<organism evidence="2 3">
    <name type="scientific">Desulfotomaculum copahuensis</name>
    <dbReference type="NCBI Taxonomy" id="1838280"/>
    <lineage>
        <taxon>Bacteria</taxon>
        <taxon>Bacillati</taxon>
        <taxon>Bacillota</taxon>
        <taxon>Clostridia</taxon>
        <taxon>Eubacteriales</taxon>
        <taxon>Desulfotomaculaceae</taxon>
        <taxon>Desulfotomaculum</taxon>
    </lineage>
</organism>
<evidence type="ECO:0000313" key="2">
    <source>
        <dbReference type="EMBL" id="OAT79539.1"/>
    </source>
</evidence>
<sequence>MNVAVISWNSLISPLFEGAQKALVFRVGAGQVVFSREINLDCPYPLQKMERLCEAGVRTVICGGISDISCRQLSGMGIQVISWVTGSVDEVLDAYIKGRLNREKFAMPGIWRRRCRFRKGCR</sequence>
<dbReference type="STRING" id="1838280.A6M21_15705"/>
<proteinExistence type="predicted"/>
<dbReference type="RefSeq" id="WP_066671256.1">
    <property type="nucleotide sequence ID" value="NZ_LYVF01000193.1"/>
</dbReference>